<comment type="caution">
    <text evidence="3">The sequence shown here is derived from an EMBL/GenBank/DDBJ whole genome shotgun (WGS) entry which is preliminary data.</text>
</comment>
<keyword evidence="1" id="KW-1133">Transmembrane helix</keyword>
<protein>
    <submittedName>
        <fullName evidence="3">RMD1 family protein</fullName>
    </submittedName>
</protein>
<dbReference type="Proteomes" id="UP001520878">
    <property type="component" value="Unassembled WGS sequence"/>
</dbReference>
<gene>
    <name evidence="3" type="ORF">LJ739_15115</name>
</gene>
<dbReference type="InterPro" id="IPR003734">
    <property type="entry name" value="DUF155"/>
</dbReference>
<dbReference type="Pfam" id="PF02582">
    <property type="entry name" value="DUF155"/>
    <property type="match status" value="1"/>
</dbReference>
<keyword evidence="1" id="KW-0812">Transmembrane</keyword>
<keyword evidence="4" id="KW-1185">Reference proteome</keyword>
<organism evidence="3 4">
    <name type="scientific">Fluctibacter halophilus</name>
    <dbReference type="NCBI Taxonomy" id="226011"/>
    <lineage>
        <taxon>Bacteria</taxon>
        <taxon>Pseudomonadati</taxon>
        <taxon>Pseudomonadota</taxon>
        <taxon>Gammaproteobacteria</taxon>
        <taxon>Alteromonadales</taxon>
        <taxon>Alteromonadaceae</taxon>
        <taxon>Fluctibacter</taxon>
    </lineage>
</organism>
<dbReference type="PANTHER" id="PTHR16255">
    <property type="entry name" value="REQUIRED FOR MEIOTIC NUCLEAR DIVISION PROTEIN 1 HOMOLOG"/>
    <property type="match status" value="1"/>
</dbReference>
<feature type="transmembrane region" description="Helical" evidence="1">
    <location>
        <begin position="251"/>
        <end position="269"/>
    </location>
</feature>
<evidence type="ECO:0000259" key="2">
    <source>
        <dbReference type="Pfam" id="PF02582"/>
    </source>
</evidence>
<keyword evidence="1" id="KW-0472">Membrane</keyword>
<name>A0ABS8GAH3_9ALTE</name>
<dbReference type="EMBL" id="JAJEWP010000005">
    <property type="protein sequence ID" value="MCC2617582.1"/>
    <property type="molecule type" value="Genomic_DNA"/>
</dbReference>
<reference evidence="3 4" key="1">
    <citation type="submission" date="2021-10" db="EMBL/GenBank/DDBJ databases">
        <title>Draft genome of Aestuariibacter halophilus JC2043.</title>
        <authorList>
            <person name="Emsley S.A."/>
            <person name="Pfannmuller K.M."/>
            <person name="Ushijima B."/>
            <person name="Saw J.H."/>
            <person name="Videau P."/>
        </authorList>
    </citation>
    <scope>NUCLEOTIDE SEQUENCE [LARGE SCALE GENOMIC DNA]</scope>
    <source>
        <strain evidence="3 4">JC2043</strain>
    </source>
</reference>
<dbReference type="PANTHER" id="PTHR16255:SF1">
    <property type="entry name" value="REQUIRED FOR MEIOTIC NUCLEAR DIVISION PROTEIN 1 HOMOLOG"/>
    <property type="match status" value="1"/>
</dbReference>
<dbReference type="RefSeq" id="WP_229161857.1">
    <property type="nucleotide sequence ID" value="NZ_JAJEWP010000005.1"/>
</dbReference>
<dbReference type="InterPro" id="IPR051624">
    <property type="entry name" value="RMD1/Sad1-interacting"/>
</dbReference>
<evidence type="ECO:0000256" key="1">
    <source>
        <dbReference type="SAM" id="Phobius"/>
    </source>
</evidence>
<evidence type="ECO:0000313" key="3">
    <source>
        <dbReference type="EMBL" id="MCC2617582.1"/>
    </source>
</evidence>
<sequence>MEHKNLPVEPVHVNAKRIVTYVVADNFDLSGLAMDLVEHHETRQYRDALHVRLAGADGFVFEYGVVISWGMSADQTRDLMAKLVPHAQGMRAGIDEERYACNLKSGQPVAMVNDEISLPGEDTLTMLAASHALAQSAKLGDFESKAEQTIADNQYLTQVLAETGKIPLSRKALAKLRGSLFQTKSDILLHFSLLDTPEFFWDHPSHEPLYQVIAKYLEITPRIELLRIKLETIQELFEVLAAEQNHKHSAFLEWIIIVLIAVDIIIYFIPK</sequence>
<feature type="domain" description="DUF155" evidence="2">
    <location>
        <begin position="59"/>
        <end position="226"/>
    </location>
</feature>
<accession>A0ABS8GAH3</accession>
<proteinExistence type="predicted"/>
<evidence type="ECO:0000313" key="4">
    <source>
        <dbReference type="Proteomes" id="UP001520878"/>
    </source>
</evidence>